<feature type="domain" description="Sm" evidence="2">
    <location>
        <begin position="132"/>
        <end position="246"/>
    </location>
</feature>
<dbReference type="GO" id="GO:0005683">
    <property type="term" value="C:U7 snRNP"/>
    <property type="evidence" value="ECO:0007669"/>
    <property type="project" value="TreeGrafter"/>
</dbReference>
<proteinExistence type="predicted"/>
<dbReference type="AlphaFoldDB" id="A0A8D8GT94"/>
<feature type="region of interest" description="Disordered" evidence="1">
    <location>
        <begin position="1"/>
        <end position="28"/>
    </location>
</feature>
<evidence type="ECO:0000313" key="3">
    <source>
        <dbReference type="EMBL" id="CAG6521892.1"/>
    </source>
</evidence>
<dbReference type="GO" id="GO:0071209">
    <property type="term" value="F:U7 snRNA binding"/>
    <property type="evidence" value="ECO:0007669"/>
    <property type="project" value="InterPro"/>
</dbReference>
<dbReference type="EMBL" id="HBUE01289678">
    <property type="protein sequence ID" value="CAG6573497.1"/>
    <property type="molecule type" value="Transcribed_RNA"/>
</dbReference>
<sequence>MSDPEQDTAGRKSPSSEGSSTDLDVTSPKFKPLRALYSTKTQLPVPHAKPLDNVTSFEARFRMLGGFDERYSDQRIQEIRRAASSAKTATIPQGEAPVRRFLPHQEMVQGYRRTRFQRNIYTKIENFEGPLGEMRTWMRERVRVKVYTRKEKGVRGFVTGFIEVFDKHWNLALSDVFESWRRRKYRYSENKRAGLGKPQDCSDLLRKMGISVPETVVKSVDRKYVMCSRRVPKLIVRGEQVVLVTPESVVQVKEEKEGGATMVVKKEKEITIKKEKSED</sequence>
<feature type="compositionally biased region" description="Polar residues" evidence="1">
    <location>
        <begin position="13"/>
        <end position="24"/>
    </location>
</feature>
<name>A0A8D8GT94_CULPI</name>
<dbReference type="EMBL" id="HBUE01002564">
    <property type="protein sequence ID" value="CAG6444300.1"/>
    <property type="molecule type" value="Transcribed_RNA"/>
</dbReference>
<protein>
    <submittedName>
        <fullName evidence="3">U7 snRNA-associated Sm-like protein LSm11</fullName>
    </submittedName>
</protein>
<dbReference type="GO" id="GO:0006398">
    <property type="term" value="P:mRNA 3'-end processing by stem-loop binding and cleavage"/>
    <property type="evidence" value="ECO:0007669"/>
    <property type="project" value="TreeGrafter"/>
</dbReference>
<dbReference type="PANTHER" id="PTHR21415">
    <property type="entry name" value="U7 SNRNA-ASSOCIATED SM-LIKE PROTEIN LSM11"/>
    <property type="match status" value="1"/>
</dbReference>
<evidence type="ECO:0000259" key="2">
    <source>
        <dbReference type="SMART" id="SM00651"/>
    </source>
</evidence>
<dbReference type="CDD" id="cd01739">
    <property type="entry name" value="LSm11_M"/>
    <property type="match status" value="1"/>
</dbReference>
<dbReference type="InterPro" id="IPR039267">
    <property type="entry name" value="Lsm11"/>
</dbReference>
<organism evidence="3">
    <name type="scientific">Culex pipiens</name>
    <name type="common">House mosquito</name>
    <dbReference type="NCBI Taxonomy" id="7175"/>
    <lineage>
        <taxon>Eukaryota</taxon>
        <taxon>Metazoa</taxon>
        <taxon>Ecdysozoa</taxon>
        <taxon>Arthropoda</taxon>
        <taxon>Hexapoda</taxon>
        <taxon>Insecta</taxon>
        <taxon>Pterygota</taxon>
        <taxon>Neoptera</taxon>
        <taxon>Endopterygota</taxon>
        <taxon>Diptera</taxon>
        <taxon>Nematocera</taxon>
        <taxon>Culicoidea</taxon>
        <taxon>Culicidae</taxon>
        <taxon>Culicinae</taxon>
        <taxon>Culicini</taxon>
        <taxon>Culex</taxon>
        <taxon>Culex</taxon>
    </lineage>
</organism>
<reference evidence="3" key="1">
    <citation type="submission" date="2021-05" db="EMBL/GenBank/DDBJ databases">
        <authorList>
            <person name="Alioto T."/>
            <person name="Alioto T."/>
            <person name="Gomez Garrido J."/>
        </authorList>
    </citation>
    <scope>NUCLEOTIDE SEQUENCE</scope>
</reference>
<dbReference type="InterPro" id="IPR034109">
    <property type="entry name" value="Lsm11_M"/>
</dbReference>
<accession>A0A8D8GT94</accession>
<dbReference type="SUPFAM" id="SSF50182">
    <property type="entry name" value="Sm-like ribonucleoproteins"/>
    <property type="match status" value="1"/>
</dbReference>
<dbReference type="Pfam" id="PF01423">
    <property type="entry name" value="LSM"/>
    <property type="match status" value="1"/>
</dbReference>
<dbReference type="InterPro" id="IPR001163">
    <property type="entry name" value="Sm_dom_euk/arc"/>
</dbReference>
<evidence type="ECO:0000256" key="1">
    <source>
        <dbReference type="SAM" id="MobiDB-lite"/>
    </source>
</evidence>
<dbReference type="InterPro" id="IPR010920">
    <property type="entry name" value="LSM_dom_sf"/>
</dbReference>
<dbReference type="PANTHER" id="PTHR21415:SF1">
    <property type="entry name" value="U7 SNRNA-ASSOCIATED SM-LIKE PROTEIN LSM11"/>
    <property type="match status" value="1"/>
</dbReference>
<dbReference type="Gene3D" id="2.30.30.100">
    <property type="match status" value="1"/>
</dbReference>
<dbReference type="SMART" id="SM00651">
    <property type="entry name" value="Sm"/>
    <property type="match status" value="1"/>
</dbReference>
<dbReference type="EMBL" id="HBUE01183995">
    <property type="protein sequence ID" value="CAG6521892.1"/>
    <property type="molecule type" value="Transcribed_RNA"/>
</dbReference>